<dbReference type="AlphaFoldDB" id="A0AAP3AGG3"/>
<evidence type="ECO:0000313" key="2">
    <source>
        <dbReference type="EMBL" id="MCV7628709.1"/>
    </source>
</evidence>
<dbReference type="InterPro" id="IPR039422">
    <property type="entry name" value="MarR/SlyA-like"/>
</dbReference>
<protein>
    <submittedName>
        <fullName evidence="2">MarR family transcriptional regulator</fullName>
    </submittedName>
</protein>
<dbReference type="SMART" id="SM00347">
    <property type="entry name" value="HTH_MARR"/>
    <property type="match status" value="1"/>
</dbReference>
<dbReference type="GO" id="GO:0003700">
    <property type="term" value="F:DNA-binding transcription factor activity"/>
    <property type="evidence" value="ECO:0007669"/>
    <property type="project" value="InterPro"/>
</dbReference>
<evidence type="ECO:0000313" key="3">
    <source>
        <dbReference type="Proteomes" id="UP001205867"/>
    </source>
</evidence>
<accession>A0AAP3AGG3</accession>
<dbReference type="Proteomes" id="UP001205867">
    <property type="component" value="Unassembled WGS sequence"/>
</dbReference>
<comment type="caution">
    <text evidence="2">The sequence shown here is derived from an EMBL/GenBank/DDBJ whole genome shotgun (WGS) entry which is preliminary data.</text>
</comment>
<dbReference type="PANTHER" id="PTHR33164:SF103">
    <property type="entry name" value="REGULATORY PROTEIN MARR"/>
    <property type="match status" value="1"/>
</dbReference>
<reference evidence="2" key="1">
    <citation type="submission" date="2023-06" db="EMBL/GenBank/DDBJ databases">
        <title>lsaBGC provides a comprehensive framework for evolutionary analysis of biosynthetic gene clusters within focal taxa.</title>
        <authorList>
            <person name="Salamzade R."/>
            <person name="Sandstrom S."/>
            <person name="Kalan L.R."/>
        </authorList>
    </citation>
    <scope>NUCLEOTIDE SEQUENCE</scope>
    <source>
        <strain evidence="2">P3-SID899</strain>
    </source>
</reference>
<dbReference type="InterPro" id="IPR036390">
    <property type="entry name" value="WH_DNA-bd_sf"/>
</dbReference>
<dbReference type="EMBL" id="JALXKZ020000007">
    <property type="protein sequence ID" value="MCV7628709.1"/>
    <property type="molecule type" value="Genomic_DNA"/>
</dbReference>
<dbReference type="InterPro" id="IPR036388">
    <property type="entry name" value="WH-like_DNA-bd_sf"/>
</dbReference>
<sequence>MGEEHTTLTSTDGAPTSGYWYTRGAREIEPVDVLNLLRRYREAERRMRARTRDSMGMGETHLSALRYLLQADRHGHKVRQRDLASALEITPASASALVDRLVRDGYARRAPHPQDRRSVVVEPTAKTDHEVRATLGAMHRSMLAAVEGLTPAELAGAAAFLRALIRSVEEHDEDEADQPA</sequence>
<name>A0AAP3AGG3_MICLU</name>
<dbReference type="SUPFAM" id="SSF46785">
    <property type="entry name" value="Winged helix' DNA-binding domain"/>
    <property type="match status" value="1"/>
</dbReference>
<dbReference type="PROSITE" id="PS50995">
    <property type="entry name" value="HTH_MARR_2"/>
    <property type="match status" value="1"/>
</dbReference>
<dbReference type="GO" id="GO:0006950">
    <property type="term" value="P:response to stress"/>
    <property type="evidence" value="ECO:0007669"/>
    <property type="project" value="TreeGrafter"/>
</dbReference>
<organism evidence="2 3">
    <name type="scientific">Micrococcus luteus</name>
    <name type="common">Micrococcus lysodeikticus</name>
    <dbReference type="NCBI Taxonomy" id="1270"/>
    <lineage>
        <taxon>Bacteria</taxon>
        <taxon>Bacillati</taxon>
        <taxon>Actinomycetota</taxon>
        <taxon>Actinomycetes</taxon>
        <taxon>Micrococcales</taxon>
        <taxon>Micrococcaceae</taxon>
        <taxon>Micrococcus</taxon>
    </lineage>
</organism>
<feature type="domain" description="HTH marR-type" evidence="1">
    <location>
        <begin position="30"/>
        <end position="166"/>
    </location>
</feature>
<dbReference type="PANTHER" id="PTHR33164">
    <property type="entry name" value="TRANSCRIPTIONAL REGULATOR, MARR FAMILY"/>
    <property type="match status" value="1"/>
</dbReference>
<proteinExistence type="predicted"/>
<dbReference type="InterPro" id="IPR000835">
    <property type="entry name" value="HTH_MarR-typ"/>
</dbReference>
<dbReference type="Gene3D" id="1.10.10.10">
    <property type="entry name" value="Winged helix-like DNA-binding domain superfamily/Winged helix DNA-binding domain"/>
    <property type="match status" value="1"/>
</dbReference>
<gene>
    <name evidence="2" type="ORF">M3A82_005050</name>
</gene>
<evidence type="ECO:0000259" key="1">
    <source>
        <dbReference type="PROSITE" id="PS50995"/>
    </source>
</evidence>
<dbReference type="Pfam" id="PF12802">
    <property type="entry name" value="MarR_2"/>
    <property type="match status" value="1"/>
</dbReference>